<sequence>MELPAPLRQAIDAMLHGIPASEIARAATVLSERYRAEVRDGRLHMNADLAVKAYLATRMPATFAAVHASLDTAAAAMPDFAPRTMLDVGSGPGTVLWAAASVWPELETATLLDASEPARRAGRALSDNLRQVTTTWIAGDATLDLRGQTPHELVTCAYVLDEVPPASLEALVDNLWALTGDMLIIVEPGTPAGWRRVLDARARLIGIGAHVAAPCPHQAPCPLAAPDWCHFARRVARSRIHRVAKGADVPWEDEKFIYLAATRAAPVDRAARVLASPRHGSGKVQLKICQPDGNAVERLLTKRDGASFKEARRADWGDRFAG</sequence>
<evidence type="ECO:0000313" key="6">
    <source>
        <dbReference type="Proteomes" id="UP001559025"/>
    </source>
</evidence>
<organism evidence="5 6">
    <name type="scientific">Neoaquamicrobium sediminum</name>
    <dbReference type="NCBI Taxonomy" id="1849104"/>
    <lineage>
        <taxon>Bacteria</taxon>
        <taxon>Pseudomonadati</taxon>
        <taxon>Pseudomonadota</taxon>
        <taxon>Alphaproteobacteria</taxon>
        <taxon>Hyphomicrobiales</taxon>
        <taxon>Phyllobacteriaceae</taxon>
        <taxon>Neoaquamicrobium</taxon>
    </lineage>
</organism>
<dbReference type="PANTHER" id="PTHR13184">
    <property type="entry name" value="37S RIBOSOMAL PROTEIN S22"/>
    <property type="match status" value="1"/>
</dbReference>
<evidence type="ECO:0000256" key="4">
    <source>
        <dbReference type="ARBA" id="ARBA00023014"/>
    </source>
</evidence>
<dbReference type="EMBL" id="JAZHFV010000002">
    <property type="protein sequence ID" value="MEX4007557.1"/>
    <property type="molecule type" value="Genomic_DNA"/>
</dbReference>
<dbReference type="InterPro" id="IPR029063">
    <property type="entry name" value="SAM-dependent_MTases_sf"/>
</dbReference>
<dbReference type="SUPFAM" id="SSF53335">
    <property type="entry name" value="S-adenosyl-L-methionine-dependent methyltransferases"/>
    <property type="match status" value="1"/>
</dbReference>
<protein>
    <submittedName>
        <fullName evidence="5">Small ribosomal subunit Rsm22 family protein</fullName>
    </submittedName>
</protein>
<comment type="caution">
    <text evidence="5">The sequence shown here is derived from an EMBL/GenBank/DDBJ whole genome shotgun (WGS) entry which is preliminary data.</text>
</comment>
<dbReference type="RefSeq" id="WP_368802692.1">
    <property type="nucleotide sequence ID" value="NZ_JAZHFV010000002.1"/>
</dbReference>
<dbReference type="Pfam" id="PF09243">
    <property type="entry name" value="Rsm22"/>
    <property type="match status" value="1"/>
</dbReference>
<dbReference type="PANTHER" id="PTHR13184:SF5">
    <property type="entry name" value="METHYLTRANSFERASE-LIKE PROTEIN 17, MITOCHONDRIAL"/>
    <property type="match status" value="1"/>
</dbReference>
<keyword evidence="1" id="KW-0479">Metal-binding</keyword>
<dbReference type="Gene3D" id="3.40.50.150">
    <property type="entry name" value="Vaccinia Virus protein VP39"/>
    <property type="match status" value="1"/>
</dbReference>
<keyword evidence="2" id="KW-0809">Transit peptide</keyword>
<keyword evidence="6" id="KW-1185">Reference proteome</keyword>
<evidence type="ECO:0000256" key="1">
    <source>
        <dbReference type="ARBA" id="ARBA00022723"/>
    </source>
</evidence>
<accession>A0ABV3WSC1</accession>
<keyword evidence="4" id="KW-0411">Iron-sulfur</keyword>
<dbReference type="InterPro" id="IPR052571">
    <property type="entry name" value="Mt_RNA_Methyltransferase"/>
</dbReference>
<evidence type="ECO:0000256" key="3">
    <source>
        <dbReference type="ARBA" id="ARBA00023004"/>
    </source>
</evidence>
<evidence type="ECO:0000313" key="5">
    <source>
        <dbReference type="EMBL" id="MEX4007557.1"/>
    </source>
</evidence>
<dbReference type="Proteomes" id="UP001559025">
    <property type="component" value="Unassembled WGS sequence"/>
</dbReference>
<dbReference type="InterPro" id="IPR015324">
    <property type="entry name" value="Ribosomal_Rsm22-like"/>
</dbReference>
<proteinExistence type="predicted"/>
<gene>
    <name evidence="5" type="ORF">V1479_09595</name>
</gene>
<reference evidence="5 6" key="1">
    <citation type="submission" date="2024-01" db="EMBL/GenBank/DDBJ databases">
        <title>New evidence supports the origin of RcGTA from prophage.</title>
        <authorList>
            <person name="Xu Y."/>
            <person name="Liu B."/>
            <person name="Chen F."/>
        </authorList>
    </citation>
    <scope>NUCLEOTIDE SEQUENCE [LARGE SCALE GENOMIC DNA]</scope>
    <source>
        <strain evidence="5 6">CBW1107-2</strain>
    </source>
</reference>
<keyword evidence="3" id="KW-0408">Iron</keyword>
<name>A0ABV3WSC1_9HYPH</name>
<evidence type="ECO:0000256" key="2">
    <source>
        <dbReference type="ARBA" id="ARBA00022946"/>
    </source>
</evidence>